<feature type="domain" description="Insertion element IS150 protein InsJ-like helix-turn-helix" evidence="1">
    <location>
        <begin position="31"/>
        <end position="75"/>
    </location>
</feature>
<reference evidence="2 3" key="1">
    <citation type="submission" date="2019-12" db="EMBL/GenBank/DDBJ databases">
        <title>Spirosoma sp. HMF4905 genome sequencing and assembly.</title>
        <authorList>
            <person name="Kang H."/>
            <person name="Cha I."/>
            <person name="Kim H."/>
            <person name="Joh K."/>
        </authorList>
    </citation>
    <scope>NUCLEOTIDE SEQUENCE [LARGE SCALE GENOMIC DNA]</scope>
    <source>
        <strain evidence="2 3">HMF4905</strain>
    </source>
</reference>
<proteinExistence type="predicted"/>
<dbReference type="InterPro" id="IPR055247">
    <property type="entry name" value="InsJ-like_HTH"/>
</dbReference>
<keyword evidence="3" id="KW-1185">Reference proteome</keyword>
<dbReference type="Proteomes" id="UP000436006">
    <property type="component" value="Unassembled WGS sequence"/>
</dbReference>
<accession>A0A7K1SJ42</accession>
<evidence type="ECO:0000313" key="3">
    <source>
        <dbReference type="Proteomes" id="UP000436006"/>
    </source>
</evidence>
<dbReference type="EMBL" id="WPIN01000013">
    <property type="protein sequence ID" value="MVM33839.1"/>
    <property type="molecule type" value="Genomic_DNA"/>
</dbReference>
<organism evidence="2 3">
    <name type="scientific">Spirosoma arboris</name>
    <dbReference type="NCBI Taxonomy" id="2682092"/>
    <lineage>
        <taxon>Bacteria</taxon>
        <taxon>Pseudomonadati</taxon>
        <taxon>Bacteroidota</taxon>
        <taxon>Cytophagia</taxon>
        <taxon>Cytophagales</taxon>
        <taxon>Cytophagaceae</taxon>
        <taxon>Spirosoma</taxon>
    </lineage>
</organism>
<comment type="caution">
    <text evidence="2">The sequence shown here is derived from an EMBL/GenBank/DDBJ whole genome shotgun (WGS) entry which is preliminary data.</text>
</comment>
<gene>
    <name evidence="2" type="ORF">GO755_27630</name>
</gene>
<dbReference type="Pfam" id="PF13518">
    <property type="entry name" value="HTH_28"/>
    <property type="match status" value="1"/>
</dbReference>
<name>A0A7K1SJ42_9BACT</name>
<dbReference type="RefSeq" id="WP_157588557.1">
    <property type="nucleotide sequence ID" value="NZ_WPIN01000013.1"/>
</dbReference>
<dbReference type="AlphaFoldDB" id="A0A7K1SJ42"/>
<protein>
    <submittedName>
        <fullName evidence="2">Helix-turn-helix domain-containing protein</fullName>
    </submittedName>
</protein>
<evidence type="ECO:0000259" key="1">
    <source>
        <dbReference type="Pfam" id="PF13518"/>
    </source>
</evidence>
<evidence type="ECO:0000313" key="2">
    <source>
        <dbReference type="EMBL" id="MVM33839.1"/>
    </source>
</evidence>
<sequence length="77" mass="9126">MNYADEIIQDLSYLKLLEKQQTKAQLRDYVQFLRLLKAGECPTQEAAANQVNLSLRQAQRLWRRYRQDGLDSLIQTR</sequence>